<dbReference type="Proteomes" id="UP001234202">
    <property type="component" value="Unassembled WGS sequence"/>
</dbReference>
<proteinExistence type="predicted"/>
<comment type="caution">
    <text evidence="1">The sequence shown here is derived from an EMBL/GenBank/DDBJ whole genome shotgun (WGS) entry which is preliminary data.</text>
</comment>
<dbReference type="EMBL" id="JASBWV010000001">
    <property type="protein sequence ID" value="KAJ9127805.1"/>
    <property type="molecule type" value="Genomic_DNA"/>
</dbReference>
<name>A0ACC2XW04_9TREE</name>
<protein>
    <submittedName>
        <fullName evidence="1">Uncharacterized protein</fullName>
    </submittedName>
</protein>
<accession>A0ACC2XW04</accession>
<keyword evidence="2" id="KW-1185">Reference proteome</keyword>
<gene>
    <name evidence="1" type="ORF">QFC24_000088</name>
</gene>
<reference evidence="1" key="1">
    <citation type="submission" date="2023-04" db="EMBL/GenBank/DDBJ databases">
        <title>Draft Genome sequencing of Naganishia species isolated from polar environments using Oxford Nanopore Technology.</title>
        <authorList>
            <person name="Leo P."/>
            <person name="Venkateswaran K."/>
        </authorList>
    </citation>
    <scope>NUCLEOTIDE SEQUENCE</scope>
    <source>
        <strain evidence="1">DBVPG 5303</strain>
    </source>
</reference>
<evidence type="ECO:0000313" key="2">
    <source>
        <dbReference type="Proteomes" id="UP001234202"/>
    </source>
</evidence>
<evidence type="ECO:0000313" key="1">
    <source>
        <dbReference type="EMBL" id="KAJ9127805.1"/>
    </source>
</evidence>
<sequence>MEYLQGLLRLALHQSQSVDQQLGDIGPSVKSDPFSRSSNFKPTSKAVSALTPPSHAVDTDTEININEERLLARFETNFDNKLRDFQERFIEPLAIGILRIEKQCSQFEARMLLNPGLIKQPPNDTALPPLRPSMPGSYRPSRSSGSSVASFCEDVPESLTMDSKNQQTSTKTMQMVANLLAQIGKDGLSSDIPTITLGDKISSVKETSTNSSRRTKPRVMDDRASDWSDSVFGGDWKGVKPARSKSTKPKTAKDNTASKYVIPEEKKVADTLVIVEPTSVAVRSLNPRPCHKYYLCACS</sequence>
<organism evidence="1 2">
    <name type="scientific">Naganishia onofrii</name>
    <dbReference type="NCBI Taxonomy" id="1851511"/>
    <lineage>
        <taxon>Eukaryota</taxon>
        <taxon>Fungi</taxon>
        <taxon>Dikarya</taxon>
        <taxon>Basidiomycota</taxon>
        <taxon>Agaricomycotina</taxon>
        <taxon>Tremellomycetes</taxon>
        <taxon>Filobasidiales</taxon>
        <taxon>Filobasidiaceae</taxon>
        <taxon>Naganishia</taxon>
    </lineage>
</organism>